<evidence type="ECO:0000259" key="1">
    <source>
        <dbReference type="Pfam" id="PF13004"/>
    </source>
</evidence>
<dbReference type="AlphaFoldDB" id="A0A120A1V3"/>
<dbReference type="InterPro" id="IPR013783">
    <property type="entry name" value="Ig-like_fold"/>
</dbReference>
<dbReference type="Proteomes" id="UP000056419">
    <property type="component" value="Unassembled WGS sequence"/>
</dbReference>
<evidence type="ECO:0000313" key="3">
    <source>
        <dbReference type="EMBL" id="RGR15467.1"/>
    </source>
</evidence>
<keyword evidence="4" id="KW-1185">Reference proteome</keyword>
<organism evidence="2 4">
    <name type="scientific">Bacteroides stercoris</name>
    <dbReference type="NCBI Taxonomy" id="46506"/>
    <lineage>
        <taxon>Bacteria</taxon>
        <taxon>Pseudomonadati</taxon>
        <taxon>Bacteroidota</taxon>
        <taxon>Bacteroidia</taxon>
        <taxon>Bacteroidales</taxon>
        <taxon>Bacteroidaceae</taxon>
        <taxon>Bacteroides</taxon>
    </lineage>
</organism>
<dbReference type="Gene3D" id="2.60.40.10">
    <property type="entry name" value="Immunoglobulins"/>
    <property type="match status" value="1"/>
</dbReference>
<feature type="domain" description="BACON" evidence="1">
    <location>
        <begin position="350"/>
        <end position="406"/>
    </location>
</feature>
<evidence type="ECO:0000313" key="2">
    <source>
        <dbReference type="EMBL" id="KWR54221.1"/>
    </source>
</evidence>
<protein>
    <submittedName>
        <fullName evidence="2">Putative binding domain, N-terminal</fullName>
    </submittedName>
</protein>
<dbReference type="PROSITE" id="PS51257">
    <property type="entry name" value="PROKAR_LIPOPROTEIN"/>
    <property type="match status" value="1"/>
</dbReference>
<sequence>MKKLTWISFLLCLILASCKEYNEVRIMPEFNNSETEVTLYKNIGSSATVVINTTADDITAEYDADWLSVDVNNRRVIYTITAANETGEPRIALVKLYSGEWMQEITVTQRELEESEIKLLKVGDLTEDGLGMIFWVDPENPEVGKAISLQRRVGACELPYKMNGAFSTVNGIENTALFASPSPNDAVVFCTSIGEGWYMPASEELAELFDAYNGIAHDDPAFVANNAEAITDTEKSARAKFEKMLADLGGDPINSAATGAGESYWSSTEVSTVADGKNAIYVRFGKYLSQGGSKEGSTRYARAMKLVGNYKFPEEPATLKVSPSKVDLASEEGASKEVTVTTNKDTYTYIVEGEDITWIKAEQNEDIVTFTALSANTSDKERSVTVTFTTGSEDNQATVEVIVTQEKMPVASAFTIGEYVDMDKGVQLAEGGIVFWAEGNEAKILALKRIEPMSWLSSNADAALASIALGLDKDNGEKNTQKMRECNFSDKISVLQYCQNGWYLPAVNEMDEVFKAYNGGVELDNTVITPEEQAARANWERILANHSGDAMNIKEGAGDEYMTSSESADVTKIFFVRFGKWEPEKSGAKIMKKPTRYMRLIRKVSK</sequence>
<name>A0A120A1V3_BACSE</name>
<dbReference type="Pfam" id="PF13004">
    <property type="entry name" value="BACON"/>
    <property type="match status" value="2"/>
</dbReference>
<proteinExistence type="predicted"/>
<dbReference type="InterPro" id="IPR024361">
    <property type="entry name" value="BACON"/>
</dbReference>
<evidence type="ECO:0000313" key="5">
    <source>
        <dbReference type="Proteomes" id="UP000283310"/>
    </source>
</evidence>
<evidence type="ECO:0000313" key="4">
    <source>
        <dbReference type="Proteomes" id="UP000056419"/>
    </source>
</evidence>
<dbReference type="CDD" id="cd14948">
    <property type="entry name" value="BACON"/>
    <property type="match status" value="2"/>
</dbReference>
<dbReference type="Proteomes" id="UP000283310">
    <property type="component" value="Unassembled WGS sequence"/>
</dbReference>
<dbReference type="STRING" id="46506.AA415_02164"/>
<reference evidence="2" key="2">
    <citation type="submission" date="2016-01" db="EMBL/GenBank/DDBJ databases">
        <authorList>
            <person name="McClelland M."/>
            <person name="Jain A."/>
            <person name="Saraogi P."/>
            <person name="Mendelson R."/>
            <person name="Westerman R."/>
            <person name="SanMiguel P."/>
            <person name="Csonka L."/>
        </authorList>
    </citation>
    <scope>NUCLEOTIDE SEQUENCE</scope>
    <source>
        <strain evidence="2">CL09T03C01</strain>
    </source>
</reference>
<feature type="domain" description="BACON" evidence="1">
    <location>
        <begin position="58"/>
        <end position="109"/>
    </location>
</feature>
<dbReference type="EMBL" id="LRGC01000009">
    <property type="protein sequence ID" value="KWR54221.1"/>
    <property type="molecule type" value="Genomic_DNA"/>
</dbReference>
<reference evidence="3 5" key="3">
    <citation type="submission" date="2018-08" db="EMBL/GenBank/DDBJ databases">
        <title>A genome reference for cultivated species of the human gut microbiota.</title>
        <authorList>
            <person name="Zou Y."/>
            <person name="Xue W."/>
            <person name="Luo G."/>
        </authorList>
    </citation>
    <scope>NUCLEOTIDE SEQUENCE [LARGE SCALE GENOMIC DNA]</scope>
    <source>
        <strain evidence="3 5">AF26-20BH</strain>
    </source>
</reference>
<dbReference type="PATRIC" id="fig|46506.5.peg.2316"/>
<dbReference type="RefSeq" id="WP_060386037.1">
    <property type="nucleotide sequence ID" value="NZ_JADNPL010000006.1"/>
</dbReference>
<dbReference type="EMBL" id="QRTW01000006">
    <property type="protein sequence ID" value="RGR15467.1"/>
    <property type="molecule type" value="Genomic_DNA"/>
</dbReference>
<comment type="caution">
    <text evidence="2">The sequence shown here is derived from an EMBL/GenBank/DDBJ whole genome shotgun (WGS) entry which is preliminary data.</text>
</comment>
<accession>A0A120A1V3</accession>
<reference evidence="2 4" key="1">
    <citation type="journal article" date="2016" name="BMC Genomics">
        <title>Type VI secretion systems of human gut Bacteroidales segregate into three genetic architectures, two of which are contained on mobile genetic elements.</title>
        <authorList>
            <person name="Coyne M.J."/>
            <person name="Roelofs K.G."/>
            <person name="Comstock L.E."/>
        </authorList>
    </citation>
    <scope>NUCLEOTIDE SEQUENCE [LARGE SCALE GENOMIC DNA]</scope>
    <source>
        <strain evidence="2 4">CL09T03C01</strain>
    </source>
</reference>
<gene>
    <name evidence="2" type="ORF">AA415_02164</name>
    <name evidence="3" type="ORF">DWY65_04820</name>
</gene>